<dbReference type="Pfam" id="PF04011">
    <property type="entry name" value="LemA"/>
    <property type="match status" value="1"/>
</dbReference>
<comment type="caution">
    <text evidence="7">The sequence shown here is derived from an EMBL/GenBank/DDBJ whole genome shotgun (WGS) entry which is preliminary data.</text>
</comment>
<gene>
    <name evidence="7" type="ORF">AO063_03985</name>
</gene>
<keyword evidence="3 6" id="KW-0812">Transmembrane</keyword>
<keyword evidence="4 6" id="KW-1133">Transmembrane helix</keyword>
<dbReference type="PANTHER" id="PTHR34478">
    <property type="entry name" value="PROTEIN LEMA"/>
    <property type="match status" value="1"/>
</dbReference>
<evidence type="ECO:0000256" key="2">
    <source>
        <dbReference type="ARBA" id="ARBA00008854"/>
    </source>
</evidence>
<evidence type="ECO:0000313" key="8">
    <source>
        <dbReference type="Proteomes" id="UP000054197"/>
    </source>
</evidence>
<dbReference type="Gene3D" id="1.20.1440.20">
    <property type="entry name" value="LemA-like domain"/>
    <property type="match status" value="1"/>
</dbReference>
<organism evidence="7 8">
    <name type="scientific">Pseudomonas fluorescens ICMP 11288</name>
    <dbReference type="NCBI Taxonomy" id="1198309"/>
    <lineage>
        <taxon>Bacteria</taxon>
        <taxon>Pseudomonadati</taxon>
        <taxon>Pseudomonadota</taxon>
        <taxon>Gammaproteobacteria</taxon>
        <taxon>Pseudomonadales</taxon>
        <taxon>Pseudomonadaceae</taxon>
        <taxon>Pseudomonas</taxon>
    </lineage>
</organism>
<evidence type="ECO:0000256" key="4">
    <source>
        <dbReference type="ARBA" id="ARBA00022989"/>
    </source>
</evidence>
<keyword evidence="5 6" id="KW-0472">Membrane</keyword>
<dbReference type="GO" id="GO:0016020">
    <property type="term" value="C:membrane"/>
    <property type="evidence" value="ECO:0007669"/>
    <property type="project" value="UniProtKB-SubCell"/>
</dbReference>
<reference evidence="7 8" key="1">
    <citation type="submission" date="2015-09" db="EMBL/GenBank/DDBJ databases">
        <title>Genome sequence of ICMP 11288.</title>
        <authorList>
            <person name="Visnovsky S."/>
            <person name="Lu A."/>
            <person name="Panda P."/>
            <person name="Pitman A."/>
        </authorList>
    </citation>
    <scope>NUCLEOTIDE SEQUENCE [LARGE SCALE GENOMIC DNA]</scope>
    <source>
        <strain evidence="7 8">ICMP 11288</strain>
    </source>
</reference>
<dbReference type="AlphaFoldDB" id="A0A0W0HUA9"/>
<accession>A0A0W0HUA9</accession>
<sequence>MNIELLIAGIVVLIIVVGLVGWMVGVYNGLVMRRNDVDKAFANIDVLLKQRADQIPDLMRVVQTAMNHENALFTRLSDARTQYLNASSLNDKVEASNQLNAALKSVIAVAESYPALISGPNMVELQQAISAVEERIADRREFFNESVNLYNIAIAVFPDLFFARMLSYQRIPLLAISAEETRYEGVKLEVPGA</sequence>
<protein>
    <recommendedName>
        <fullName evidence="9">LemA family protein</fullName>
    </recommendedName>
</protein>
<evidence type="ECO:0000256" key="1">
    <source>
        <dbReference type="ARBA" id="ARBA00004167"/>
    </source>
</evidence>
<dbReference type="RefSeq" id="WP_056860936.1">
    <property type="nucleotide sequence ID" value="NZ_LKEF01000021.1"/>
</dbReference>
<evidence type="ECO:0000256" key="5">
    <source>
        <dbReference type="ARBA" id="ARBA00023136"/>
    </source>
</evidence>
<dbReference type="SUPFAM" id="SSF140478">
    <property type="entry name" value="LemA-like"/>
    <property type="match status" value="1"/>
</dbReference>
<proteinExistence type="inferred from homology"/>
<name>A0A0W0HUA9_PSEFL</name>
<comment type="subcellular location">
    <subcellularLocation>
        <location evidence="1">Membrane</location>
        <topology evidence="1">Single-pass membrane protein</topology>
    </subcellularLocation>
</comment>
<dbReference type="Proteomes" id="UP000054197">
    <property type="component" value="Unassembled WGS sequence"/>
</dbReference>
<comment type="similarity">
    <text evidence="2">Belongs to the LemA family.</text>
</comment>
<dbReference type="EMBL" id="LKEF01000021">
    <property type="protein sequence ID" value="KTB64477.1"/>
    <property type="molecule type" value="Genomic_DNA"/>
</dbReference>
<dbReference type="PANTHER" id="PTHR34478:SF1">
    <property type="entry name" value="PROTEIN LEMA"/>
    <property type="match status" value="1"/>
</dbReference>
<evidence type="ECO:0000256" key="3">
    <source>
        <dbReference type="ARBA" id="ARBA00022692"/>
    </source>
</evidence>
<feature type="transmembrane region" description="Helical" evidence="6">
    <location>
        <begin position="6"/>
        <end position="30"/>
    </location>
</feature>
<evidence type="ECO:0008006" key="9">
    <source>
        <dbReference type="Google" id="ProtNLM"/>
    </source>
</evidence>
<evidence type="ECO:0000313" key="7">
    <source>
        <dbReference type="EMBL" id="KTB64477.1"/>
    </source>
</evidence>
<dbReference type="InterPro" id="IPR007156">
    <property type="entry name" value="MamQ_LemA"/>
</dbReference>
<dbReference type="InterPro" id="IPR023353">
    <property type="entry name" value="LemA-like_dom_sf"/>
</dbReference>
<evidence type="ECO:0000256" key="6">
    <source>
        <dbReference type="SAM" id="Phobius"/>
    </source>
</evidence>